<accession>A0A0A9GC21</accession>
<sequence length="95" mass="10614">MMQDALFPDPASGCRYLWSRLIGLPKSTVVVHTEGTCMDGSYCLCDLIHVTLMLIRLIPEMIDPSPVTNIMCCQGTSQWSCLSVTKFVDETLFTH</sequence>
<dbReference type="EMBL" id="GBRH01177810">
    <property type="protein sequence ID" value="JAE20086.1"/>
    <property type="molecule type" value="Transcribed_RNA"/>
</dbReference>
<organism evidence="1">
    <name type="scientific">Arundo donax</name>
    <name type="common">Giant reed</name>
    <name type="synonym">Donax arundinaceus</name>
    <dbReference type="NCBI Taxonomy" id="35708"/>
    <lineage>
        <taxon>Eukaryota</taxon>
        <taxon>Viridiplantae</taxon>
        <taxon>Streptophyta</taxon>
        <taxon>Embryophyta</taxon>
        <taxon>Tracheophyta</taxon>
        <taxon>Spermatophyta</taxon>
        <taxon>Magnoliopsida</taxon>
        <taxon>Liliopsida</taxon>
        <taxon>Poales</taxon>
        <taxon>Poaceae</taxon>
        <taxon>PACMAD clade</taxon>
        <taxon>Arundinoideae</taxon>
        <taxon>Arundineae</taxon>
        <taxon>Arundo</taxon>
    </lineage>
</organism>
<dbReference type="AlphaFoldDB" id="A0A0A9GC21"/>
<protein>
    <submittedName>
        <fullName evidence="1">Uncharacterized protein</fullName>
    </submittedName>
</protein>
<name>A0A0A9GC21_ARUDO</name>
<reference evidence="1" key="2">
    <citation type="journal article" date="2015" name="Data Brief">
        <title>Shoot transcriptome of the giant reed, Arundo donax.</title>
        <authorList>
            <person name="Barrero R.A."/>
            <person name="Guerrero F.D."/>
            <person name="Moolhuijzen P."/>
            <person name="Goolsby J.A."/>
            <person name="Tidwell J."/>
            <person name="Bellgard S.E."/>
            <person name="Bellgard M.I."/>
        </authorList>
    </citation>
    <scope>NUCLEOTIDE SEQUENCE</scope>
    <source>
        <tissue evidence="1">Shoot tissue taken approximately 20 cm above the soil surface</tissue>
    </source>
</reference>
<proteinExistence type="predicted"/>
<evidence type="ECO:0000313" key="1">
    <source>
        <dbReference type="EMBL" id="JAE20086.1"/>
    </source>
</evidence>
<reference evidence="1" key="1">
    <citation type="submission" date="2014-09" db="EMBL/GenBank/DDBJ databases">
        <authorList>
            <person name="Magalhaes I.L.F."/>
            <person name="Oliveira U."/>
            <person name="Santos F.R."/>
            <person name="Vidigal T.H.D.A."/>
            <person name="Brescovit A.D."/>
            <person name="Santos A.J."/>
        </authorList>
    </citation>
    <scope>NUCLEOTIDE SEQUENCE</scope>
    <source>
        <tissue evidence="1">Shoot tissue taken approximately 20 cm above the soil surface</tissue>
    </source>
</reference>